<keyword evidence="13" id="KW-0472">Membrane</keyword>
<dbReference type="EMBL" id="CAJHNJ030000099">
    <property type="protein sequence ID" value="CAG9135296.1"/>
    <property type="molecule type" value="Genomic_DNA"/>
</dbReference>
<evidence type="ECO:0000256" key="3">
    <source>
        <dbReference type="ARBA" id="ARBA00004922"/>
    </source>
</evidence>
<keyword evidence="8" id="KW-0812">Transmembrane</keyword>
<evidence type="ECO:0000256" key="7">
    <source>
        <dbReference type="ARBA" id="ARBA00022679"/>
    </source>
</evidence>
<dbReference type="GO" id="GO:0000139">
    <property type="term" value="C:Golgi membrane"/>
    <property type="evidence" value="ECO:0007669"/>
    <property type="project" value="UniProtKB-SubCell"/>
</dbReference>
<comment type="pathway">
    <text evidence="3">Protein modification; protein glycosylation.</text>
</comment>
<gene>
    <name evidence="21" type="ORF">PLXY2_LOCUS13557</name>
</gene>
<evidence type="ECO:0000256" key="15">
    <source>
        <dbReference type="ARBA" id="ARBA00023211"/>
    </source>
</evidence>
<dbReference type="GO" id="GO:0046872">
    <property type="term" value="F:metal ion binding"/>
    <property type="evidence" value="ECO:0007669"/>
    <property type="project" value="UniProtKB-KW"/>
</dbReference>
<evidence type="ECO:0000256" key="5">
    <source>
        <dbReference type="ARBA" id="ARBA00017962"/>
    </source>
</evidence>
<protein>
    <recommendedName>
        <fullName evidence="5">Beta-1,4-glucuronyltransferase 1</fullName>
    </recommendedName>
    <alternativeName>
        <fullName evidence="16">I-beta-1,3-N-acetylglucosaminyltransferase</fullName>
    </alternativeName>
    <alternativeName>
        <fullName evidence="19">N-acetyllactosaminide beta-1,3-N-acetylglucosaminyltransferase</fullName>
    </alternativeName>
    <alternativeName>
        <fullName evidence="17">Poly-N-acetyllactosamine extension enzyme</fullName>
    </alternativeName>
    <alternativeName>
        <fullName evidence="18">UDP-GlcNAc:betaGal beta-1,3-N-acetylglucosaminyltransferase 1</fullName>
    </alternativeName>
</protein>
<dbReference type="Pfam" id="PF13896">
    <property type="entry name" value="Glyco_transf_49"/>
    <property type="match status" value="1"/>
</dbReference>
<comment type="cofactor">
    <cofactor evidence="1">
        <name>Mn(2+)</name>
        <dbReference type="ChEBI" id="CHEBI:29035"/>
    </cofactor>
</comment>
<evidence type="ECO:0000256" key="11">
    <source>
        <dbReference type="ARBA" id="ARBA00022989"/>
    </source>
</evidence>
<keyword evidence="15" id="KW-0464">Manganese</keyword>
<dbReference type="GO" id="GO:0035269">
    <property type="term" value="P:protein O-linked glycosylation via mannose"/>
    <property type="evidence" value="ECO:0007669"/>
    <property type="project" value="TreeGrafter"/>
</dbReference>
<comment type="similarity">
    <text evidence="4">Belongs to the glycosyltransferase 49 family.</text>
</comment>
<reference evidence="21" key="1">
    <citation type="submission" date="2020-11" db="EMBL/GenBank/DDBJ databases">
        <authorList>
            <person name="Whiteford S."/>
        </authorList>
    </citation>
    <scope>NUCLEOTIDE SEQUENCE</scope>
</reference>
<comment type="subcellular location">
    <subcellularLocation>
        <location evidence="2">Golgi apparatus membrane</location>
        <topology evidence="2">Single-pass type II membrane protein</topology>
    </subcellularLocation>
</comment>
<proteinExistence type="inferred from homology"/>
<evidence type="ECO:0000256" key="16">
    <source>
        <dbReference type="ARBA" id="ARBA00030723"/>
    </source>
</evidence>
<comment type="caution">
    <text evidence="21">The sequence shown here is derived from an EMBL/GenBank/DDBJ whole genome shotgun (WGS) entry which is preliminary data.</text>
</comment>
<evidence type="ECO:0000256" key="2">
    <source>
        <dbReference type="ARBA" id="ARBA00004323"/>
    </source>
</evidence>
<keyword evidence="22" id="KW-1185">Reference proteome</keyword>
<keyword evidence="7" id="KW-0808">Transferase</keyword>
<dbReference type="PANTHER" id="PTHR46420">
    <property type="entry name" value="BETA-1,4-GLUCURONYLTRANSFERASE 1"/>
    <property type="match status" value="1"/>
</dbReference>
<organism evidence="21 22">
    <name type="scientific">Plutella xylostella</name>
    <name type="common">Diamondback moth</name>
    <name type="synonym">Plutella maculipennis</name>
    <dbReference type="NCBI Taxonomy" id="51655"/>
    <lineage>
        <taxon>Eukaryota</taxon>
        <taxon>Metazoa</taxon>
        <taxon>Ecdysozoa</taxon>
        <taxon>Arthropoda</taxon>
        <taxon>Hexapoda</taxon>
        <taxon>Insecta</taxon>
        <taxon>Pterygota</taxon>
        <taxon>Neoptera</taxon>
        <taxon>Endopterygota</taxon>
        <taxon>Lepidoptera</taxon>
        <taxon>Glossata</taxon>
        <taxon>Ditrysia</taxon>
        <taxon>Yponomeutoidea</taxon>
        <taxon>Plutellidae</taxon>
        <taxon>Plutella</taxon>
    </lineage>
</organism>
<evidence type="ECO:0000313" key="21">
    <source>
        <dbReference type="EMBL" id="CAG9135296.1"/>
    </source>
</evidence>
<evidence type="ECO:0000256" key="14">
    <source>
        <dbReference type="ARBA" id="ARBA00023180"/>
    </source>
</evidence>
<evidence type="ECO:0000256" key="9">
    <source>
        <dbReference type="ARBA" id="ARBA00022723"/>
    </source>
</evidence>
<dbReference type="PANTHER" id="PTHR46420:SF1">
    <property type="entry name" value="BETA-1,4-GLUCURONYLTRANSFERASE 1"/>
    <property type="match status" value="1"/>
</dbReference>
<evidence type="ECO:0000256" key="1">
    <source>
        <dbReference type="ARBA" id="ARBA00001936"/>
    </source>
</evidence>
<comment type="catalytic activity">
    <reaction evidence="20">
        <text>3-O-[beta-D-Xyl-(1-&gt;4)-Rib-ol-P-Rib-ol-P-3-beta-D-GalNAc-(1-&gt;3)-beta-D-GlcNAc-(1-&gt;4)-(O-6-P-alpha-D-Man)]-Thr-[protein] + UDP-alpha-D-glucuronate = 3-O-[beta-D-GlcA-(1-&gt;3)-beta-D-Xyl-(1-&gt;4)-Rib-ol-P-Rib-ol-P-3-beta-D-GalNAc-(1-&gt;3)-beta-D-GlcNAc-(1-&gt;4)-(O-6-P-alpha-D-Man)]-Thr-[protein] + UDP + H(+)</text>
        <dbReference type="Rhea" id="RHEA:46860"/>
        <dbReference type="Rhea" id="RHEA-COMP:15023"/>
        <dbReference type="Rhea" id="RHEA-COMP:17482"/>
        <dbReference type="ChEBI" id="CHEBI:15378"/>
        <dbReference type="ChEBI" id="CHEBI:58052"/>
        <dbReference type="ChEBI" id="CHEBI:58223"/>
        <dbReference type="ChEBI" id="CHEBI:142405"/>
        <dbReference type="ChEBI" id="CHEBI:177336"/>
    </reaction>
</comment>
<keyword evidence="9" id="KW-0479">Metal-binding</keyword>
<keyword evidence="10" id="KW-0735">Signal-anchor</keyword>
<keyword evidence="12" id="KW-0333">Golgi apparatus</keyword>
<evidence type="ECO:0000256" key="17">
    <source>
        <dbReference type="ARBA" id="ARBA00032175"/>
    </source>
</evidence>
<evidence type="ECO:0000313" key="22">
    <source>
        <dbReference type="Proteomes" id="UP000653454"/>
    </source>
</evidence>
<evidence type="ECO:0000256" key="12">
    <source>
        <dbReference type="ARBA" id="ARBA00023034"/>
    </source>
</evidence>
<dbReference type="InterPro" id="IPR043189">
    <property type="entry name" value="B4GAT1"/>
</dbReference>
<keyword evidence="14" id="KW-0325">Glycoprotein</keyword>
<evidence type="ECO:0000256" key="6">
    <source>
        <dbReference type="ARBA" id="ARBA00022676"/>
    </source>
</evidence>
<evidence type="ECO:0000256" key="10">
    <source>
        <dbReference type="ARBA" id="ARBA00022968"/>
    </source>
</evidence>
<evidence type="ECO:0000256" key="4">
    <source>
        <dbReference type="ARBA" id="ARBA00008539"/>
    </source>
</evidence>
<keyword evidence="6" id="KW-0328">Glycosyltransferase</keyword>
<dbReference type="Proteomes" id="UP000653454">
    <property type="component" value="Unassembled WGS sequence"/>
</dbReference>
<evidence type="ECO:0000256" key="18">
    <source>
        <dbReference type="ARBA" id="ARBA00032181"/>
    </source>
</evidence>
<dbReference type="AlphaFoldDB" id="A0A8S4G498"/>
<accession>A0A8S4G498</accession>
<name>A0A8S4G498_PLUXY</name>
<keyword evidence="11" id="KW-1133">Transmembrane helix</keyword>
<evidence type="ECO:0000256" key="20">
    <source>
        <dbReference type="ARBA" id="ARBA00047852"/>
    </source>
</evidence>
<dbReference type="GO" id="GO:0015020">
    <property type="term" value="F:glucuronosyltransferase activity"/>
    <property type="evidence" value="ECO:0007669"/>
    <property type="project" value="InterPro"/>
</dbReference>
<evidence type="ECO:0000256" key="19">
    <source>
        <dbReference type="ARBA" id="ARBA00033291"/>
    </source>
</evidence>
<sequence>MAMANQLRNKLCSVVSVAAVLLVLYNAAAHVWLQRDAACVPAPPPPPPPSCEPCAQPPRAAPPADPLAALDMRLGRWDGARAYRLFDYAAVGSRYASLGGSRRVCLATQSSVERLHELLALAAHWSGPLSVAVFVTGDELRALRGFAAWLLRCRPAVWARLALHVGTPAARPGAAGGALPGWARDCAQPPPAPRRRADTVAWRATHPYPQNHLRNLARKNCHGSHVLLLDIDVVPSRGLAPALERFLRAAPRCPLCVYVVPTYELDRRVRAFPSDKAELVRLSRKKLAVPFHKKSFSLSQRASNFSRWEASGGNESAETHVSHNVTNFELFYEPFYLAPDSVPAHDERFLGYGFTRNTQTYEMFLSGYQFQVLSPVFTAHWGIRQAGQIPWWRRKEIAVNWKLFKTFKRELFARHGKELIENFQDAVTHGLDYRNTSVGMGNFSVSMK</sequence>
<evidence type="ECO:0000256" key="8">
    <source>
        <dbReference type="ARBA" id="ARBA00022692"/>
    </source>
</evidence>
<evidence type="ECO:0000256" key="13">
    <source>
        <dbReference type="ARBA" id="ARBA00023136"/>
    </source>
</evidence>